<evidence type="ECO:0000256" key="1">
    <source>
        <dbReference type="SAM" id="SignalP"/>
    </source>
</evidence>
<evidence type="ECO:0000313" key="3">
    <source>
        <dbReference type="Proteomes" id="UP000799779"/>
    </source>
</evidence>
<proteinExistence type="predicted"/>
<keyword evidence="1" id="KW-0732">Signal</keyword>
<keyword evidence="3" id="KW-1185">Reference proteome</keyword>
<dbReference type="OrthoDB" id="3767933at2759"/>
<accession>A0A6A5W5W5</accession>
<dbReference type="EMBL" id="ML977626">
    <property type="protein sequence ID" value="KAF1996324.1"/>
    <property type="molecule type" value="Genomic_DNA"/>
</dbReference>
<evidence type="ECO:0000313" key="2">
    <source>
        <dbReference type="EMBL" id="KAF1996324.1"/>
    </source>
</evidence>
<reference evidence="2" key="1">
    <citation type="journal article" date="2020" name="Stud. Mycol.">
        <title>101 Dothideomycetes genomes: a test case for predicting lifestyles and emergence of pathogens.</title>
        <authorList>
            <person name="Haridas S."/>
            <person name="Albert R."/>
            <person name="Binder M."/>
            <person name="Bloem J."/>
            <person name="Labutti K."/>
            <person name="Salamov A."/>
            <person name="Andreopoulos B."/>
            <person name="Baker S."/>
            <person name="Barry K."/>
            <person name="Bills G."/>
            <person name="Bluhm B."/>
            <person name="Cannon C."/>
            <person name="Castanera R."/>
            <person name="Culley D."/>
            <person name="Daum C."/>
            <person name="Ezra D."/>
            <person name="Gonzalez J."/>
            <person name="Henrissat B."/>
            <person name="Kuo A."/>
            <person name="Liang C."/>
            <person name="Lipzen A."/>
            <person name="Lutzoni F."/>
            <person name="Magnuson J."/>
            <person name="Mondo S."/>
            <person name="Nolan M."/>
            <person name="Ohm R."/>
            <person name="Pangilinan J."/>
            <person name="Park H.-J."/>
            <person name="Ramirez L."/>
            <person name="Alfaro M."/>
            <person name="Sun H."/>
            <person name="Tritt A."/>
            <person name="Yoshinaga Y."/>
            <person name="Zwiers L.-H."/>
            <person name="Turgeon B."/>
            <person name="Goodwin S."/>
            <person name="Spatafora J."/>
            <person name="Crous P."/>
            <person name="Grigoriev I."/>
        </authorList>
    </citation>
    <scope>NUCLEOTIDE SEQUENCE</scope>
    <source>
        <strain evidence="2">CBS 123094</strain>
    </source>
</reference>
<dbReference type="Gene3D" id="2.60.20.10">
    <property type="entry name" value="Crystallins"/>
    <property type="match status" value="1"/>
</dbReference>
<feature type="chain" id="PRO_5025569297" description="AA1-like domain-containing protein" evidence="1">
    <location>
        <begin position="16"/>
        <end position="124"/>
    </location>
</feature>
<gene>
    <name evidence="2" type="ORF">P154DRAFT_579922</name>
</gene>
<sequence>MKSFITAALIATALAAPANLEKRRSGTVTVFNNANYGGGSASFTIDLASDNKCRTLPAGIAGQVSSVRLLPTNSYVYCQLSATTNCDTSQGSTWFFSVDVPNLASSDYAFDNRAQSIWCSDNGA</sequence>
<organism evidence="2 3">
    <name type="scientific">Amniculicola lignicola CBS 123094</name>
    <dbReference type="NCBI Taxonomy" id="1392246"/>
    <lineage>
        <taxon>Eukaryota</taxon>
        <taxon>Fungi</taxon>
        <taxon>Dikarya</taxon>
        <taxon>Ascomycota</taxon>
        <taxon>Pezizomycotina</taxon>
        <taxon>Dothideomycetes</taxon>
        <taxon>Pleosporomycetidae</taxon>
        <taxon>Pleosporales</taxon>
        <taxon>Amniculicolaceae</taxon>
        <taxon>Amniculicola</taxon>
    </lineage>
</organism>
<evidence type="ECO:0008006" key="4">
    <source>
        <dbReference type="Google" id="ProtNLM"/>
    </source>
</evidence>
<feature type="signal peptide" evidence="1">
    <location>
        <begin position="1"/>
        <end position="15"/>
    </location>
</feature>
<name>A0A6A5W5W5_9PLEO</name>
<protein>
    <recommendedName>
        <fullName evidence="4">AA1-like domain-containing protein</fullName>
    </recommendedName>
</protein>
<dbReference type="Proteomes" id="UP000799779">
    <property type="component" value="Unassembled WGS sequence"/>
</dbReference>
<dbReference type="AlphaFoldDB" id="A0A6A5W5W5"/>